<comment type="caution">
    <text evidence="2">The sequence shown here is derived from an EMBL/GenBank/DDBJ whole genome shotgun (WGS) entry which is preliminary data.</text>
</comment>
<organism evidence="2 3">
    <name type="scientific">Olea europaea subsp. europaea</name>
    <dbReference type="NCBI Taxonomy" id="158383"/>
    <lineage>
        <taxon>Eukaryota</taxon>
        <taxon>Viridiplantae</taxon>
        <taxon>Streptophyta</taxon>
        <taxon>Embryophyta</taxon>
        <taxon>Tracheophyta</taxon>
        <taxon>Spermatophyta</taxon>
        <taxon>Magnoliopsida</taxon>
        <taxon>eudicotyledons</taxon>
        <taxon>Gunneridae</taxon>
        <taxon>Pentapetalae</taxon>
        <taxon>asterids</taxon>
        <taxon>lamiids</taxon>
        <taxon>Lamiales</taxon>
        <taxon>Oleaceae</taxon>
        <taxon>Oleeae</taxon>
        <taxon>Olea</taxon>
    </lineage>
</organism>
<reference evidence="2 3" key="1">
    <citation type="submission" date="2019-12" db="EMBL/GenBank/DDBJ databases">
        <authorList>
            <person name="Alioto T."/>
            <person name="Alioto T."/>
            <person name="Gomez Garrido J."/>
        </authorList>
    </citation>
    <scope>NUCLEOTIDE SEQUENCE [LARGE SCALE GENOMIC DNA]</scope>
</reference>
<sequence length="84" mass="9483">MERDYEELRPKDILDDEEKLDEPEEEYADATPKEVEAVPPLVLEMSMSHRSTTLMDGGNTDETGTLAHEEAETIDVMGINSMKI</sequence>
<dbReference type="EMBL" id="CACTIH010009141">
    <property type="protein sequence ID" value="CAA3025712.1"/>
    <property type="molecule type" value="Genomic_DNA"/>
</dbReference>
<feature type="region of interest" description="Disordered" evidence="1">
    <location>
        <begin position="1"/>
        <end position="37"/>
    </location>
</feature>
<evidence type="ECO:0000256" key="1">
    <source>
        <dbReference type="SAM" id="MobiDB-lite"/>
    </source>
</evidence>
<feature type="compositionally biased region" description="Acidic residues" evidence="1">
    <location>
        <begin position="14"/>
        <end position="28"/>
    </location>
</feature>
<gene>
    <name evidence="2" type="ORF">OLEA9_A120736</name>
</gene>
<keyword evidence="3" id="KW-1185">Reference proteome</keyword>
<protein>
    <submittedName>
        <fullName evidence="2">Uncharacterized protein</fullName>
    </submittedName>
</protein>
<evidence type="ECO:0000313" key="3">
    <source>
        <dbReference type="Proteomes" id="UP000594638"/>
    </source>
</evidence>
<dbReference type="AlphaFoldDB" id="A0A8S0UY80"/>
<proteinExistence type="predicted"/>
<evidence type="ECO:0000313" key="2">
    <source>
        <dbReference type="EMBL" id="CAA3025712.1"/>
    </source>
</evidence>
<name>A0A8S0UY80_OLEEU</name>
<feature type="compositionally biased region" description="Basic and acidic residues" evidence="1">
    <location>
        <begin position="1"/>
        <end position="13"/>
    </location>
</feature>
<dbReference type="Proteomes" id="UP000594638">
    <property type="component" value="Unassembled WGS sequence"/>
</dbReference>
<accession>A0A8S0UY80</accession>
<dbReference type="Gramene" id="OE9A120736T1">
    <property type="protein sequence ID" value="OE9A120736C1"/>
    <property type="gene ID" value="OE9A120736"/>
</dbReference>